<dbReference type="InterPro" id="IPR050347">
    <property type="entry name" value="Bact_Beta-galactosidase"/>
</dbReference>
<evidence type="ECO:0000256" key="3">
    <source>
        <dbReference type="ARBA" id="ARBA00012756"/>
    </source>
</evidence>
<dbReference type="UniPathway" id="UPA00280"/>
<dbReference type="Gene3D" id="2.70.98.10">
    <property type="match status" value="1"/>
</dbReference>
<dbReference type="InterPro" id="IPR006102">
    <property type="entry name" value="Ig-like_GH2"/>
</dbReference>
<name>A0A1F5LP87_PENAI</name>
<gene>
    <name evidence="8" type="ORF">PENARI_c005G03418</name>
</gene>
<dbReference type="InterPro" id="IPR006101">
    <property type="entry name" value="Glyco_hydro_2"/>
</dbReference>
<dbReference type="STRING" id="1835702.A0A1F5LP87"/>
<feature type="domain" description="Beta galactosidase small chain/" evidence="7">
    <location>
        <begin position="744"/>
        <end position="1034"/>
    </location>
</feature>
<dbReference type="Gene3D" id="2.60.40.10">
    <property type="entry name" value="Immunoglobulins"/>
    <property type="match status" value="2"/>
</dbReference>
<dbReference type="Pfam" id="PF02837">
    <property type="entry name" value="Glyco_hydro_2_N"/>
    <property type="match status" value="1"/>
</dbReference>
<sequence length="1041" mass="118352">MSFPKELPDWNNLQIIHKGTLPPRAHFYSYTSEESARTFNRDKSEYLSLNGTWKFRHDASPFEAPEWSSADPVSWDDIKVPGMWQLQGYSHPTYTNVNYPFHVNPPEVPLLNETGSYWRQFVTPAKWDGQQIRIRFEGVDSAFHLWVNGELVGYSQGSRNPSEFDITPMLFAPTSVNTVAVRVYEFCDGSYIERQDQWLLSGIFRDVGLLSFPSDSVIDFNAVATIEKDPAWNSTRGRLITDVEVQGKDGDVRAKLYDPNGRLLHESVFPSTEPTTIYVPDRDLKLWSAETPVLYTLLISFNGRTIPQRIGFRCIEVINSNFLVNGKPIILYGVNRHEHHHLHGRAVPYENMRADLILMKKHNINALRCSHQPNDPRLYDLCDELGLYVMAEADLECHGFDPVERFNIPNQHLMTEHEIQEESYKIAKKWTSDNPEWKDAYLDRAIQLVQRFKNFPCIIMWSLGNEAFYGRNHASMYNWIKNADPTRLVHYEGDREAISADLYSTMYWSIDALKKHVAEKPDKPLIQCEYGHAMGNGPGGLKEYIEAYRTERLLQGGFIWEWCNHGLLKRDGDTTYYAYGGDFGDEPNDADFILDGMVYSDHTPTPGLIEYKKAIEPVTVTLHQSRQQLEVMNHYDFSTLDHLSVTWHLVNESGNTDPMPWKLPVIEAGSPCLVDFPEGVSFTSEPNWLTFNFCLKEATAWAPSGHEVAWAQVALHEKQKLTIPATLSLPQSILSVREGQGRLYITSNSFSSQFTYDLIRGDLSWSTDAGKIFHSGPQLGVYRAMTQNDLGSSGPCIEWERFRVKSTSMLIQSAHWHANEDGSVSIKTKVRVAPTVLQWALEAILEYTITKSSVTLHVTGDFTGSYPKYIPRLGLTLRLPRRYDSATWFGRGPGESYRDKKSASRFGTYTASLDDGLQTPYEWPQENGNRIDTHWVRVHSSPLDIPYSASAGTDAAFPGIKAVMDAPFNFSLRKYSIAELDGAKHPHELSELKDETELNIDYAHHGIGTASCGPGPFEGHRLEAGPFDFTAHFRLIGHRQC</sequence>
<dbReference type="GO" id="GO:0030246">
    <property type="term" value="F:carbohydrate binding"/>
    <property type="evidence" value="ECO:0007669"/>
    <property type="project" value="InterPro"/>
</dbReference>
<dbReference type="InterPro" id="IPR011013">
    <property type="entry name" value="Gal_mutarotase_sf_dom"/>
</dbReference>
<dbReference type="Pfam" id="PF02836">
    <property type="entry name" value="Glyco_hydro_2_C"/>
    <property type="match status" value="1"/>
</dbReference>
<evidence type="ECO:0000256" key="1">
    <source>
        <dbReference type="ARBA" id="ARBA00001412"/>
    </source>
</evidence>
<dbReference type="OrthoDB" id="408320at2759"/>
<dbReference type="Pfam" id="PF02929">
    <property type="entry name" value="Bgal_small_N"/>
    <property type="match status" value="1"/>
</dbReference>
<dbReference type="Pfam" id="PF00703">
    <property type="entry name" value="Glyco_hydro_2"/>
    <property type="match status" value="1"/>
</dbReference>
<dbReference type="GeneID" id="34574406"/>
<evidence type="ECO:0000256" key="6">
    <source>
        <dbReference type="ARBA" id="ARBA00032230"/>
    </source>
</evidence>
<dbReference type="InterPro" id="IPR006104">
    <property type="entry name" value="Glyco_hydro_2_N"/>
</dbReference>
<reference evidence="8 9" key="1">
    <citation type="journal article" date="2016" name="Sci. Rep.">
        <title>Penicillium arizonense, a new, genome sequenced fungal species, reveals a high chemical diversity in secreted metabolites.</title>
        <authorList>
            <person name="Grijseels S."/>
            <person name="Nielsen J.C."/>
            <person name="Randelovic M."/>
            <person name="Nielsen J."/>
            <person name="Nielsen K.F."/>
            <person name="Workman M."/>
            <person name="Frisvad J.C."/>
        </authorList>
    </citation>
    <scope>NUCLEOTIDE SEQUENCE [LARGE SCALE GENOMIC DNA]</scope>
    <source>
        <strain evidence="8 9">CBS 141311</strain>
    </source>
</reference>
<dbReference type="FunFam" id="3.20.20.80:FF:000018">
    <property type="entry name" value="Beta-galactosidase"/>
    <property type="match status" value="1"/>
</dbReference>
<dbReference type="SUPFAM" id="SSF51445">
    <property type="entry name" value="(Trans)glycosidases"/>
    <property type="match status" value="1"/>
</dbReference>
<dbReference type="RefSeq" id="XP_022490462.1">
    <property type="nucleotide sequence ID" value="XM_022629672.1"/>
</dbReference>
<dbReference type="Gene3D" id="2.60.120.260">
    <property type="entry name" value="Galactose-binding domain-like"/>
    <property type="match status" value="1"/>
</dbReference>
<dbReference type="GO" id="GO:0004565">
    <property type="term" value="F:beta-galactosidase activity"/>
    <property type="evidence" value="ECO:0007669"/>
    <property type="project" value="UniProtKB-EC"/>
</dbReference>
<dbReference type="SMART" id="SM01038">
    <property type="entry name" value="Bgal_small_N"/>
    <property type="match status" value="1"/>
</dbReference>
<keyword evidence="4" id="KW-0378">Hydrolase</keyword>
<dbReference type="InterPro" id="IPR013783">
    <property type="entry name" value="Ig-like_fold"/>
</dbReference>
<keyword evidence="9" id="KW-1185">Reference proteome</keyword>
<dbReference type="SUPFAM" id="SSF49303">
    <property type="entry name" value="beta-Galactosidase/glucuronidase domain"/>
    <property type="match status" value="2"/>
</dbReference>
<keyword evidence="5" id="KW-0326">Glycosidase</keyword>
<evidence type="ECO:0000259" key="7">
    <source>
        <dbReference type="SMART" id="SM01038"/>
    </source>
</evidence>
<dbReference type="Gene3D" id="3.20.20.80">
    <property type="entry name" value="Glycosidases"/>
    <property type="match status" value="1"/>
</dbReference>
<evidence type="ECO:0000256" key="5">
    <source>
        <dbReference type="ARBA" id="ARBA00023295"/>
    </source>
</evidence>
<dbReference type="AlphaFoldDB" id="A0A1F5LP87"/>
<comment type="similarity">
    <text evidence="2">Belongs to the glycosyl hydrolase 2 family.</text>
</comment>
<evidence type="ECO:0000313" key="9">
    <source>
        <dbReference type="Proteomes" id="UP000177622"/>
    </source>
</evidence>
<dbReference type="InterPro" id="IPR006103">
    <property type="entry name" value="Glyco_hydro_2_cat"/>
</dbReference>
<protein>
    <recommendedName>
        <fullName evidence="3">beta-galactosidase</fullName>
        <ecNumber evidence="3">3.2.1.23</ecNumber>
    </recommendedName>
    <alternativeName>
        <fullName evidence="6">Lactase</fullName>
    </alternativeName>
</protein>
<dbReference type="InterPro" id="IPR014718">
    <property type="entry name" value="GH-type_carb-bd"/>
</dbReference>
<dbReference type="SUPFAM" id="SSF74650">
    <property type="entry name" value="Galactose mutarotase-like"/>
    <property type="match status" value="1"/>
</dbReference>
<dbReference type="InterPro" id="IPR036156">
    <property type="entry name" value="Beta-gal/glucu_dom_sf"/>
</dbReference>
<dbReference type="InterPro" id="IPR032312">
    <property type="entry name" value="LacZ_4"/>
</dbReference>
<dbReference type="Proteomes" id="UP000177622">
    <property type="component" value="Unassembled WGS sequence"/>
</dbReference>
<proteinExistence type="inferred from homology"/>
<dbReference type="PRINTS" id="PR00132">
    <property type="entry name" value="GLHYDRLASE2"/>
</dbReference>
<dbReference type="InterPro" id="IPR004199">
    <property type="entry name" value="B-gal_small/dom_5"/>
</dbReference>
<dbReference type="GO" id="GO:0009341">
    <property type="term" value="C:beta-galactosidase complex"/>
    <property type="evidence" value="ECO:0007669"/>
    <property type="project" value="InterPro"/>
</dbReference>
<evidence type="ECO:0000256" key="4">
    <source>
        <dbReference type="ARBA" id="ARBA00022801"/>
    </source>
</evidence>
<dbReference type="PANTHER" id="PTHR46323:SF2">
    <property type="entry name" value="BETA-GALACTOSIDASE"/>
    <property type="match status" value="1"/>
</dbReference>
<evidence type="ECO:0000256" key="2">
    <source>
        <dbReference type="ARBA" id="ARBA00007401"/>
    </source>
</evidence>
<comment type="caution">
    <text evidence="8">The sequence shown here is derived from an EMBL/GenBank/DDBJ whole genome shotgun (WGS) entry which is preliminary data.</text>
</comment>
<dbReference type="GO" id="GO:0005990">
    <property type="term" value="P:lactose catabolic process"/>
    <property type="evidence" value="ECO:0007669"/>
    <property type="project" value="TreeGrafter"/>
</dbReference>
<comment type="catalytic activity">
    <reaction evidence="1">
        <text>Hydrolysis of terminal non-reducing beta-D-galactose residues in beta-D-galactosides.</text>
        <dbReference type="EC" id="3.2.1.23"/>
    </reaction>
</comment>
<accession>A0A1F5LP87</accession>
<dbReference type="EMBL" id="LXJU01000005">
    <property type="protein sequence ID" value="OGE55032.1"/>
    <property type="molecule type" value="Genomic_DNA"/>
</dbReference>
<evidence type="ECO:0000313" key="8">
    <source>
        <dbReference type="EMBL" id="OGE55032.1"/>
    </source>
</evidence>
<dbReference type="Pfam" id="PF16353">
    <property type="entry name" value="LacZ_4"/>
    <property type="match status" value="1"/>
</dbReference>
<dbReference type="EC" id="3.2.1.23" evidence="3"/>
<dbReference type="InterPro" id="IPR017853">
    <property type="entry name" value="GH"/>
</dbReference>
<organism evidence="8 9">
    <name type="scientific">Penicillium arizonense</name>
    <dbReference type="NCBI Taxonomy" id="1835702"/>
    <lineage>
        <taxon>Eukaryota</taxon>
        <taxon>Fungi</taxon>
        <taxon>Dikarya</taxon>
        <taxon>Ascomycota</taxon>
        <taxon>Pezizomycotina</taxon>
        <taxon>Eurotiomycetes</taxon>
        <taxon>Eurotiomycetidae</taxon>
        <taxon>Eurotiales</taxon>
        <taxon>Aspergillaceae</taxon>
        <taxon>Penicillium</taxon>
    </lineage>
</organism>
<dbReference type="PANTHER" id="PTHR46323">
    <property type="entry name" value="BETA-GALACTOSIDASE"/>
    <property type="match status" value="1"/>
</dbReference>
<dbReference type="SUPFAM" id="SSF49785">
    <property type="entry name" value="Galactose-binding domain-like"/>
    <property type="match status" value="1"/>
</dbReference>
<dbReference type="InterPro" id="IPR008979">
    <property type="entry name" value="Galactose-bd-like_sf"/>
</dbReference>